<dbReference type="NCBIfam" id="TIGR02436">
    <property type="entry name" value="four helix bundle protein"/>
    <property type="match status" value="1"/>
</dbReference>
<proteinExistence type="predicted"/>
<comment type="caution">
    <text evidence="1">The sequence shown here is derived from an EMBL/GenBank/DDBJ whole genome shotgun (WGS) entry which is preliminary data.</text>
</comment>
<dbReference type="Gene3D" id="1.20.1440.60">
    <property type="entry name" value="23S rRNA-intervening sequence"/>
    <property type="match status" value="1"/>
</dbReference>
<dbReference type="PANTHER" id="PTHR38471:SF2">
    <property type="entry name" value="FOUR HELIX BUNDLE PROTEIN"/>
    <property type="match status" value="1"/>
</dbReference>
<sequence>METRDFEQSRGESESDALKMSNFQFPMSNQCQNPNVKSEYDLVERTSRFGEEIIDFIKTIPNNPVNQTLIIQLVRSATSVGANYMEADCAESKKDFRHKIGISKKEAKESAHWIRMIARANPDKAPDCRKHWKEAHELTLIFSAILNSKKNQDD</sequence>
<dbReference type="Proteomes" id="UP000034175">
    <property type="component" value="Unassembled WGS sequence"/>
</dbReference>
<dbReference type="AlphaFoldDB" id="A0A0G1R6H3"/>
<dbReference type="EMBL" id="LCMA01000022">
    <property type="protein sequence ID" value="KKU25688.1"/>
    <property type="molecule type" value="Genomic_DNA"/>
</dbReference>
<protein>
    <recommendedName>
        <fullName evidence="3">Four helix bundle protein</fullName>
    </recommendedName>
</protein>
<organism evidence="1 2">
    <name type="scientific">Candidatus Magasanikbacteria bacterium GW2011_GWA2_46_17</name>
    <dbReference type="NCBI Taxonomy" id="1619042"/>
    <lineage>
        <taxon>Bacteria</taxon>
        <taxon>Candidatus Magasanikiibacteriota</taxon>
    </lineage>
</organism>
<gene>
    <name evidence="1" type="ORF">UX39_C0022G0009</name>
</gene>
<evidence type="ECO:0000313" key="1">
    <source>
        <dbReference type="EMBL" id="KKU25688.1"/>
    </source>
</evidence>
<dbReference type="Pfam" id="PF05635">
    <property type="entry name" value="23S_rRNA_IVP"/>
    <property type="match status" value="1"/>
</dbReference>
<dbReference type="SUPFAM" id="SSF158446">
    <property type="entry name" value="IVS-encoded protein-like"/>
    <property type="match status" value="1"/>
</dbReference>
<reference evidence="1 2" key="1">
    <citation type="journal article" date="2015" name="Nature">
        <title>rRNA introns, odd ribosomes, and small enigmatic genomes across a large radiation of phyla.</title>
        <authorList>
            <person name="Brown C.T."/>
            <person name="Hug L.A."/>
            <person name="Thomas B.C."/>
            <person name="Sharon I."/>
            <person name="Castelle C.J."/>
            <person name="Singh A."/>
            <person name="Wilkins M.J."/>
            <person name="Williams K.H."/>
            <person name="Banfield J.F."/>
        </authorList>
    </citation>
    <scope>NUCLEOTIDE SEQUENCE [LARGE SCALE GENOMIC DNA]</scope>
</reference>
<dbReference type="InterPro" id="IPR012657">
    <property type="entry name" value="23S_rRNA-intervening_sequence"/>
</dbReference>
<evidence type="ECO:0008006" key="3">
    <source>
        <dbReference type="Google" id="ProtNLM"/>
    </source>
</evidence>
<name>A0A0G1R6H3_9BACT</name>
<evidence type="ECO:0000313" key="2">
    <source>
        <dbReference type="Proteomes" id="UP000034175"/>
    </source>
</evidence>
<dbReference type="PANTHER" id="PTHR38471">
    <property type="entry name" value="FOUR HELIX BUNDLE PROTEIN"/>
    <property type="match status" value="1"/>
</dbReference>
<dbReference type="InterPro" id="IPR036583">
    <property type="entry name" value="23S_rRNA_IVS_sf"/>
</dbReference>
<accession>A0A0G1R6H3</accession>